<sequence length="267" mass="31308">MRLFEVGKKKEGYKCVQYGLFNDAEFDAESFINGFEKDWGVKLEAEIRNDDMITHVNFNIDKIQFVCSFMKAAYPDDSPIEAAKRNPFWREAEECVNNHKAFMIVSILENKCLNQIKTCSIFTQVCCSLMRMSDGICMYNADSDLIIEKNSYRSYMNIMKAAIENNDYYLPYQNWININYVREENGKIGAFTIGLNIFNKLEIELVHVEYEVEIMQKIVNKILLCLIMDNKTLESGELIKLYEDIEIITKKGKGYYLNDRETIRIFY</sequence>
<accession>A0ABS6EGP5</accession>
<comment type="caution">
    <text evidence="1">The sequence shown here is derived from an EMBL/GenBank/DDBJ whole genome shotgun (WGS) entry which is preliminary data.</text>
</comment>
<evidence type="ECO:0000313" key="1">
    <source>
        <dbReference type="EMBL" id="MBU5484384.1"/>
    </source>
</evidence>
<protein>
    <recommendedName>
        <fullName evidence="3">DUF4261 domain-containing protein</fullName>
    </recommendedName>
</protein>
<dbReference type="RefSeq" id="WP_216438862.1">
    <property type="nucleotide sequence ID" value="NZ_JAHLQF010000002.1"/>
</dbReference>
<reference evidence="1 2" key="1">
    <citation type="submission" date="2021-06" db="EMBL/GenBank/DDBJ databases">
        <authorList>
            <person name="Sun Q."/>
            <person name="Li D."/>
        </authorList>
    </citation>
    <scope>NUCLEOTIDE SEQUENCE [LARGE SCALE GENOMIC DNA]</scope>
    <source>
        <strain evidence="1 2">MSJ-11</strain>
    </source>
</reference>
<dbReference type="EMBL" id="JAHLQF010000002">
    <property type="protein sequence ID" value="MBU5484384.1"/>
    <property type="molecule type" value="Genomic_DNA"/>
</dbReference>
<name>A0ABS6EGP5_9CLOT</name>
<keyword evidence="2" id="KW-1185">Reference proteome</keyword>
<evidence type="ECO:0008006" key="3">
    <source>
        <dbReference type="Google" id="ProtNLM"/>
    </source>
</evidence>
<dbReference type="Proteomes" id="UP000726170">
    <property type="component" value="Unassembled WGS sequence"/>
</dbReference>
<gene>
    <name evidence="1" type="ORF">KQI86_08595</name>
</gene>
<proteinExistence type="predicted"/>
<evidence type="ECO:0000313" key="2">
    <source>
        <dbReference type="Proteomes" id="UP000726170"/>
    </source>
</evidence>
<organism evidence="1 2">
    <name type="scientific">Clostridium mobile</name>
    <dbReference type="NCBI Taxonomy" id="2841512"/>
    <lineage>
        <taxon>Bacteria</taxon>
        <taxon>Bacillati</taxon>
        <taxon>Bacillota</taxon>
        <taxon>Clostridia</taxon>
        <taxon>Eubacteriales</taxon>
        <taxon>Clostridiaceae</taxon>
        <taxon>Clostridium</taxon>
    </lineage>
</organism>